<name>A0A923IZP2_CLOTT</name>
<dbReference type="PANTHER" id="PTHR33941">
    <property type="entry name" value="PROPANEDIOL UTILIZATION PROTEIN PDUA"/>
    <property type="match status" value="1"/>
</dbReference>
<evidence type="ECO:0000256" key="2">
    <source>
        <dbReference type="ARBA" id="ARBA00024446"/>
    </source>
</evidence>
<evidence type="ECO:0000256" key="1">
    <source>
        <dbReference type="ARBA" id="ARBA00024322"/>
    </source>
</evidence>
<dbReference type="InterPro" id="IPR011238">
    <property type="entry name" value="Micro_shell_prot_PduT"/>
</dbReference>
<proteinExistence type="inferred from homology"/>
<dbReference type="CDD" id="cd07054">
    <property type="entry name" value="BMC_PduT_repeat2"/>
    <property type="match status" value="1"/>
</dbReference>
<organism evidence="5 6">
    <name type="scientific">Clostridium tetanomorphum</name>
    <dbReference type="NCBI Taxonomy" id="1553"/>
    <lineage>
        <taxon>Bacteria</taxon>
        <taxon>Bacillati</taxon>
        <taxon>Bacillota</taxon>
        <taxon>Clostridia</taxon>
        <taxon>Eubacteriales</taxon>
        <taxon>Clostridiaceae</taxon>
        <taxon>Clostridium</taxon>
    </lineage>
</organism>
<sequence length="181" mass="19478">MIKTIGMIELRSIAKGIEATDFMVKASQVEVVFSRTVCPGKYIILISGDVAEVEEAINKGLSISENYVVDKLILPSIYNGLLDGIKGKIIILDFDSIGIMEFSNISSSIVAADISCKSGNVNLLRLRLGMGIGGKSYFIISGDVSSVKEALEAASHGINKKKLISKVLIPSPDKELFKNLI</sequence>
<dbReference type="SUPFAM" id="SSF143414">
    <property type="entry name" value="CcmK-like"/>
    <property type="match status" value="2"/>
</dbReference>
<feature type="domain" description="BMC" evidence="4">
    <location>
        <begin position="96"/>
        <end position="181"/>
    </location>
</feature>
<dbReference type="InterPro" id="IPR000249">
    <property type="entry name" value="BMC_dom"/>
</dbReference>
<dbReference type="InterPro" id="IPR037233">
    <property type="entry name" value="CcmK-like_sf"/>
</dbReference>
<dbReference type="PIRSF" id="PIRSF034834">
    <property type="entry name" value="PduT"/>
    <property type="match status" value="1"/>
</dbReference>
<dbReference type="RefSeq" id="WP_035146253.1">
    <property type="nucleotide sequence ID" value="NZ_JAAZWO010000003.1"/>
</dbReference>
<keyword evidence="6" id="KW-1185">Reference proteome</keyword>
<reference evidence="5 6" key="1">
    <citation type="submission" date="2020-04" db="EMBL/GenBank/DDBJ databases">
        <title>Genomic insights into acetone-butanol-ethanol (ABE) fermentation by sequencing solventogenic clostridia strains.</title>
        <authorList>
            <person name="Brown S."/>
        </authorList>
    </citation>
    <scope>NUCLEOTIDE SEQUENCE [LARGE SCALE GENOMIC DNA]</scope>
    <source>
        <strain evidence="5 6">DJ011</strain>
    </source>
</reference>
<comment type="similarity">
    <text evidence="3">Belongs to the bacterial microcompartments protein family.</text>
</comment>
<gene>
    <name evidence="5" type="ORF">HGG79_03580</name>
</gene>
<dbReference type="CDD" id="cd07053">
    <property type="entry name" value="BMC_PduT_repeat1"/>
    <property type="match status" value="1"/>
</dbReference>
<accession>A0A923IZP2</accession>
<dbReference type="GO" id="GO:0031469">
    <property type="term" value="C:bacterial microcompartment"/>
    <property type="evidence" value="ECO:0007669"/>
    <property type="project" value="UniProtKB-SubCell"/>
</dbReference>
<dbReference type="PANTHER" id="PTHR33941:SF11">
    <property type="entry name" value="BACTERIAL MICROCOMPARTMENT SHELL PROTEIN PDUJ"/>
    <property type="match status" value="1"/>
</dbReference>
<dbReference type="Gene3D" id="3.30.70.1710">
    <property type="match status" value="2"/>
</dbReference>
<evidence type="ECO:0000313" key="5">
    <source>
        <dbReference type="EMBL" id="MBC2396864.1"/>
    </source>
</evidence>
<comment type="subcellular location">
    <subcellularLocation>
        <location evidence="1">Bacterial microcompartment</location>
    </subcellularLocation>
</comment>
<keyword evidence="2" id="KW-1283">Bacterial microcompartment</keyword>
<dbReference type="InterPro" id="IPR050575">
    <property type="entry name" value="BMC_shell"/>
</dbReference>
<dbReference type="EMBL" id="JAAZWO010000003">
    <property type="protein sequence ID" value="MBC2396864.1"/>
    <property type="molecule type" value="Genomic_DNA"/>
</dbReference>
<evidence type="ECO:0000259" key="4">
    <source>
        <dbReference type="PROSITE" id="PS51930"/>
    </source>
</evidence>
<evidence type="ECO:0000313" key="6">
    <source>
        <dbReference type="Proteomes" id="UP000563151"/>
    </source>
</evidence>
<dbReference type="Proteomes" id="UP000563151">
    <property type="component" value="Unassembled WGS sequence"/>
</dbReference>
<protein>
    <submittedName>
        <fullName evidence="5">BMC domain-containing protein</fullName>
    </submittedName>
</protein>
<dbReference type="AlphaFoldDB" id="A0A923IZP2"/>
<dbReference type="InterPro" id="IPR044872">
    <property type="entry name" value="CcmK/CsoS1_BMC"/>
</dbReference>
<evidence type="ECO:0000256" key="3">
    <source>
        <dbReference type="PROSITE-ProRule" id="PRU01278"/>
    </source>
</evidence>
<comment type="caution">
    <text evidence="5">The sequence shown here is derived from an EMBL/GenBank/DDBJ whole genome shotgun (WGS) entry which is preliminary data.</text>
</comment>
<feature type="domain" description="BMC" evidence="4">
    <location>
        <begin position="4"/>
        <end position="86"/>
    </location>
</feature>
<dbReference type="SMART" id="SM00877">
    <property type="entry name" value="BMC"/>
    <property type="match status" value="2"/>
</dbReference>
<dbReference type="PROSITE" id="PS51930">
    <property type="entry name" value="BMC_2"/>
    <property type="match status" value="2"/>
</dbReference>
<dbReference type="Pfam" id="PF00936">
    <property type="entry name" value="BMC"/>
    <property type="match status" value="2"/>
</dbReference>